<name>A0A6G6XXW6_9CAUD</name>
<keyword evidence="1" id="KW-0255">Endonuclease</keyword>
<protein>
    <submittedName>
        <fullName evidence="1">Putative HNH endonuclease</fullName>
    </submittedName>
</protein>
<reference evidence="1 2" key="1">
    <citation type="submission" date="2020-02" db="EMBL/GenBank/DDBJ databases">
        <title>Identification and Characterization of First Virulent Phages, Including a Novel Jumbo Virus, Infecting Ochrobactrum spp.</title>
        <authorList>
            <person name="Decewicz P."/>
            <person name="Golec P."/>
            <person name="Szymczak M."/>
            <person name="Radlinska M."/>
            <person name="Dziewit L."/>
        </authorList>
    </citation>
    <scope>NUCLEOTIDE SEQUENCE [LARGE SCALE GENOMIC DNA]</scope>
</reference>
<evidence type="ECO:0000313" key="1">
    <source>
        <dbReference type="EMBL" id="QIG66093.1"/>
    </source>
</evidence>
<keyword evidence="1" id="KW-0378">Hydrolase</keyword>
<accession>A0A6G6XXW6</accession>
<organism evidence="1 2">
    <name type="scientific">Ochrobactrum phage vB_OspP_OH</name>
    <dbReference type="NCBI Taxonomy" id="2712957"/>
    <lineage>
        <taxon>Viruses</taxon>
        <taxon>Duplodnaviria</taxon>
        <taxon>Heunggongvirae</taxon>
        <taxon>Uroviricota</taxon>
        <taxon>Caudoviricetes</taxon>
        <taxon>Wolominvirus</taxon>
        <taxon>Wolominvirus OH</taxon>
    </lineage>
</organism>
<evidence type="ECO:0000313" key="2">
    <source>
        <dbReference type="Proteomes" id="UP000503046"/>
    </source>
</evidence>
<gene>
    <name evidence="1" type="ORF">phiOH_p37</name>
</gene>
<dbReference type="EMBL" id="MT028492">
    <property type="protein sequence ID" value="QIG66093.1"/>
    <property type="molecule type" value="Genomic_DNA"/>
</dbReference>
<proteinExistence type="predicted"/>
<sequence length="588" mass="60486">MPTYEIQAPDGKTYTIEGDNEQGAIEFLKGHLEGQMAATPPAPAQEPMDGQAQNLATYLSFLTTTPQKDMSPADRAEIAADQAAETRDMRRSEFNNLPVMSKIGQAADDTMRLIADGASFGFGDKLAAYMNSGGDLSYEDALAAERDLTQAARDRAGSAGTAATIGGAVMPASMVAKAGLTPFRLAPGAGAPILTQMAGGAAAGGIEGAAYGALDALGHDQDVNQGAWAGSIGGTMGGGAAPAIAAGASRLAGYAGDIWSSLTGKGPAPRMTADQVGAAAKTAYDDVENMGVTIRPDALKNLAQGIEDSTNAARLRDARVNPSARPVRDATVKELRKSPGMSLSDLDAERAWVDRSIVDPIGGGNKEGRFAGIIQNEIDDFTKSLTPRDIRAAQGVDPAAANARLLEARELSSRSKKLADFEGILSKADRRAASSRSGDLRTPVNTQINSILDKIESGRIPAGRYTPDEVAKMNQVVYGTRLGNAASKVADITGGKIGVGAGSMIGGTLTGGNPVGAIVGGALPFGVSKAARSISNRSTDKATQELLDLIASGGSAPQITKNAAQAIAERSPEDIARLLMLYSLAGQD</sequence>
<keyword evidence="2" id="KW-1185">Reference proteome</keyword>
<dbReference type="GO" id="GO:0004519">
    <property type="term" value="F:endonuclease activity"/>
    <property type="evidence" value="ECO:0007669"/>
    <property type="project" value="UniProtKB-KW"/>
</dbReference>
<keyword evidence="1" id="KW-0540">Nuclease</keyword>
<dbReference type="Proteomes" id="UP000503046">
    <property type="component" value="Segment"/>
</dbReference>